<dbReference type="Proteomes" id="UP001054252">
    <property type="component" value="Unassembled WGS sequence"/>
</dbReference>
<feature type="region of interest" description="Disordered" evidence="1">
    <location>
        <begin position="98"/>
        <end position="123"/>
    </location>
</feature>
<sequence length="123" mass="13776">MRICKSRPPFPFPALPDLLSRSNHRLSQGNLHSEDPFLDEETSRRVGWQCYPLKNPSCQTVEEGSNGKLQLVVTGEISSINCEDTDNWKYHSIKENSSQVFGGKHGGQGNDGDESYVSNINHE</sequence>
<evidence type="ECO:0000256" key="1">
    <source>
        <dbReference type="SAM" id="MobiDB-lite"/>
    </source>
</evidence>
<dbReference type="EMBL" id="BPVZ01000007">
    <property type="protein sequence ID" value="GKU94153.1"/>
    <property type="molecule type" value="Genomic_DNA"/>
</dbReference>
<comment type="caution">
    <text evidence="2">The sequence shown here is derived from an EMBL/GenBank/DDBJ whole genome shotgun (WGS) entry which is preliminary data.</text>
</comment>
<protein>
    <submittedName>
        <fullName evidence="2">Uncharacterized protein</fullName>
    </submittedName>
</protein>
<gene>
    <name evidence="2" type="ORF">SLEP1_g7682</name>
</gene>
<organism evidence="2 3">
    <name type="scientific">Rubroshorea leprosula</name>
    <dbReference type="NCBI Taxonomy" id="152421"/>
    <lineage>
        <taxon>Eukaryota</taxon>
        <taxon>Viridiplantae</taxon>
        <taxon>Streptophyta</taxon>
        <taxon>Embryophyta</taxon>
        <taxon>Tracheophyta</taxon>
        <taxon>Spermatophyta</taxon>
        <taxon>Magnoliopsida</taxon>
        <taxon>eudicotyledons</taxon>
        <taxon>Gunneridae</taxon>
        <taxon>Pentapetalae</taxon>
        <taxon>rosids</taxon>
        <taxon>malvids</taxon>
        <taxon>Malvales</taxon>
        <taxon>Dipterocarpaceae</taxon>
        <taxon>Rubroshorea</taxon>
    </lineage>
</organism>
<evidence type="ECO:0000313" key="2">
    <source>
        <dbReference type="EMBL" id="GKU94153.1"/>
    </source>
</evidence>
<reference evidence="2 3" key="1">
    <citation type="journal article" date="2021" name="Commun. Biol.">
        <title>The genome of Shorea leprosula (Dipterocarpaceae) highlights the ecological relevance of drought in aseasonal tropical rainforests.</title>
        <authorList>
            <person name="Ng K.K.S."/>
            <person name="Kobayashi M.J."/>
            <person name="Fawcett J.A."/>
            <person name="Hatakeyama M."/>
            <person name="Paape T."/>
            <person name="Ng C.H."/>
            <person name="Ang C.C."/>
            <person name="Tnah L.H."/>
            <person name="Lee C.T."/>
            <person name="Nishiyama T."/>
            <person name="Sese J."/>
            <person name="O'Brien M.J."/>
            <person name="Copetti D."/>
            <person name="Mohd Noor M.I."/>
            <person name="Ong R.C."/>
            <person name="Putra M."/>
            <person name="Sireger I.Z."/>
            <person name="Indrioko S."/>
            <person name="Kosugi Y."/>
            <person name="Izuno A."/>
            <person name="Isagi Y."/>
            <person name="Lee S.L."/>
            <person name="Shimizu K.K."/>
        </authorList>
    </citation>
    <scope>NUCLEOTIDE SEQUENCE [LARGE SCALE GENOMIC DNA]</scope>
    <source>
        <strain evidence="2">214</strain>
    </source>
</reference>
<keyword evidence="3" id="KW-1185">Reference proteome</keyword>
<name>A0AAV5I8B1_9ROSI</name>
<accession>A0AAV5I8B1</accession>
<dbReference type="AlphaFoldDB" id="A0AAV5I8B1"/>
<evidence type="ECO:0000313" key="3">
    <source>
        <dbReference type="Proteomes" id="UP001054252"/>
    </source>
</evidence>
<proteinExistence type="predicted"/>